<evidence type="ECO:0000313" key="1">
    <source>
        <dbReference type="EMBL" id="KAK3326588.1"/>
    </source>
</evidence>
<comment type="caution">
    <text evidence="1">The sequence shown here is derived from an EMBL/GenBank/DDBJ whole genome shotgun (WGS) entry which is preliminary data.</text>
</comment>
<organism evidence="1 2">
    <name type="scientific">Apodospora peruviana</name>
    <dbReference type="NCBI Taxonomy" id="516989"/>
    <lineage>
        <taxon>Eukaryota</taxon>
        <taxon>Fungi</taxon>
        <taxon>Dikarya</taxon>
        <taxon>Ascomycota</taxon>
        <taxon>Pezizomycotina</taxon>
        <taxon>Sordariomycetes</taxon>
        <taxon>Sordariomycetidae</taxon>
        <taxon>Sordariales</taxon>
        <taxon>Lasiosphaeriaceae</taxon>
        <taxon>Apodospora</taxon>
    </lineage>
</organism>
<proteinExistence type="predicted"/>
<evidence type="ECO:0000313" key="2">
    <source>
        <dbReference type="Proteomes" id="UP001283341"/>
    </source>
</evidence>
<dbReference type="SUPFAM" id="SSF52540">
    <property type="entry name" value="P-loop containing nucleoside triphosphate hydrolases"/>
    <property type="match status" value="1"/>
</dbReference>
<accession>A0AAE0IKI1</accession>
<reference evidence="1" key="2">
    <citation type="submission" date="2023-06" db="EMBL/GenBank/DDBJ databases">
        <authorList>
            <consortium name="Lawrence Berkeley National Laboratory"/>
            <person name="Haridas S."/>
            <person name="Hensen N."/>
            <person name="Bonometti L."/>
            <person name="Westerberg I."/>
            <person name="Brannstrom I.O."/>
            <person name="Guillou S."/>
            <person name="Cros-Aarteil S."/>
            <person name="Calhoun S."/>
            <person name="Kuo A."/>
            <person name="Mondo S."/>
            <person name="Pangilinan J."/>
            <person name="Riley R."/>
            <person name="Labutti K."/>
            <person name="Andreopoulos B."/>
            <person name="Lipzen A."/>
            <person name="Chen C."/>
            <person name="Yanf M."/>
            <person name="Daum C."/>
            <person name="Ng V."/>
            <person name="Clum A."/>
            <person name="Steindorff A."/>
            <person name="Ohm R."/>
            <person name="Martin F."/>
            <person name="Silar P."/>
            <person name="Natvig D."/>
            <person name="Lalanne C."/>
            <person name="Gautier V."/>
            <person name="Ament-Velasquez S.L."/>
            <person name="Kruys A."/>
            <person name="Hutchinson M.I."/>
            <person name="Powell A.J."/>
            <person name="Barry K."/>
            <person name="Miller A.N."/>
            <person name="Grigoriev I.V."/>
            <person name="Debuchy R."/>
            <person name="Gladieux P."/>
            <person name="Thoren M.H."/>
            <person name="Johannesson H."/>
        </authorList>
    </citation>
    <scope>NUCLEOTIDE SEQUENCE</scope>
    <source>
        <strain evidence="1">CBS 118394</strain>
    </source>
</reference>
<dbReference type="InterPro" id="IPR027417">
    <property type="entry name" value="P-loop_NTPase"/>
</dbReference>
<dbReference type="EMBL" id="JAUEDM010000002">
    <property type="protein sequence ID" value="KAK3326588.1"/>
    <property type="molecule type" value="Genomic_DNA"/>
</dbReference>
<name>A0AAE0IKI1_9PEZI</name>
<reference evidence="1" key="1">
    <citation type="journal article" date="2023" name="Mol. Phylogenet. Evol.">
        <title>Genome-scale phylogeny and comparative genomics of the fungal order Sordariales.</title>
        <authorList>
            <person name="Hensen N."/>
            <person name="Bonometti L."/>
            <person name="Westerberg I."/>
            <person name="Brannstrom I.O."/>
            <person name="Guillou S."/>
            <person name="Cros-Aarteil S."/>
            <person name="Calhoun S."/>
            <person name="Haridas S."/>
            <person name="Kuo A."/>
            <person name="Mondo S."/>
            <person name="Pangilinan J."/>
            <person name="Riley R."/>
            <person name="LaButti K."/>
            <person name="Andreopoulos B."/>
            <person name="Lipzen A."/>
            <person name="Chen C."/>
            <person name="Yan M."/>
            <person name="Daum C."/>
            <person name="Ng V."/>
            <person name="Clum A."/>
            <person name="Steindorff A."/>
            <person name="Ohm R.A."/>
            <person name="Martin F."/>
            <person name="Silar P."/>
            <person name="Natvig D.O."/>
            <person name="Lalanne C."/>
            <person name="Gautier V."/>
            <person name="Ament-Velasquez S.L."/>
            <person name="Kruys A."/>
            <person name="Hutchinson M.I."/>
            <person name="Powell A.J."/>
            <person name="Barry K."/>
            <person name="Miller A.N."/>
            <person name="Grigoriev I.V."/>
            <person name="Debuchy R."/>
            <person name="Gladieux P."/>
            <person name="Hiltunen Thoren M."/>
            <person name="Johannesson H."/>
        </authorList>
    </citation>
    <scope>NUCLEOTIDE SEQUENCE</scope>
    <source>
        <strain evidence="1">CBS 118394</strain>
    </source>
</reference>
<keyword evidence="2" id="KW-1185">Reference proteome</keyword>
<evidence type="ECO:0008006" key="3">
    <source>
        <dbReference type="Google" id="ProtNLM"/>
    </source>
</evidence>
<dbReference type="Proteomes" id="UP001283341">
    <property type="component" value="Unassembled WGS sequence"/>
</dbReference>
<protein>
    <recommendedName>
        <fullName evidence="3">NB-ARC domain-containing protein</fullName>
    </recommendedName>
</protein>
<gene>
    <name evidence="1" type="ORF">B0H66DRAFT_165574</name>
</gene>
<sequence length="147" mass="16413">MKLFYSQPGESGKANLAHISECSHGSVLVTTRDKQLGLKLTEGKQLIEVGKMSEDESEELLREKLTEVDVEPAQLSRLSSRLEFLTLALAQAAAFIQENMISVNQYLELIDKSDQHTTKLFAEEVETVGRDSDTPRAVASTWILLFE</sequence>
<dbReference type="AlphaFoldDB" id="A0AAE0IKI1"/>